<dbReference type="InterPro" id="IPR009080">
    <property type="entry name" value="tRNAsynth_Ia_anticodon-bd"/>
</dbReference>
<feature type="domain" description="Protein kinase" evidence="17">
    <location>
        <begin position="32"/>
        <end position="317"/>
    </location>
</feature>
<evidence type="ECO:0000313" key="19">
    <source>
        <dbReference type="Proteomes" id="UP000190312"/>
    </source>
</evidence>
<evidence type="ECO:0000259" key="17">
    <source>
        <dbReference type="PROSITE" id="PS50011"/>
    </source>
</evidence>
<evidence type="ECO:0000256" key="15">
    <source>
        <dbReference type="RuleBase" id="RU363035"/>
    </source>
</evidence>
<proteinExistence type="inferred from homology"/>
<dbReference type="GO" id="GO:0006438">
    <property type="term" value="P:valyl-tRNA aminoacylation"/>
    <property type="evidence" value="ECO:0007669"/>
    <property type="project" value="InterPro"/>
</dbReference>
<dbReference type="FunFam" id="3.40.50.620:FF:000020">
    <property type="entry name" value="Valine--tRNA ligase, mitochondrial"/>
    <property type="match status" value="1"/>
</dbReference>
<dbReference type="Gene3D" id="3.90.740.10">
    <property type="entry name" value="Valyl/Leucyl/Isoleucyl-tRNA synthetase, editing domain"/>
    <property type="match status" value="1"/>
</dbReference>
<dbReference type="SUPFAM" id="SSF52374">
    <property type="entry name" value="Nucleotidylyl transferase"/>
    <property type="match status" value="1"/>
</dbReference>
<dbReference type="Proteomes" id="UP000190312">
    <property type="component" value="Unassembled WGS sequence"/>
</dbReference>
<dbReference type="Pfam" id="PF00069">
    <property type="entry name" value="Pkinase"/>
    <property type="match status" value="1"/>
</dbReference>
<name>A0A1S9DVJ6_ASPOZ</name>
<dbReference type="Pfam" id="PF08264">
    <property type="entry name" value="Anticodon_1"/>
    <property type="match status" value="1"/>
</dbReference>
<dbReference type="Pfam" id="PF00133">
    <property type="entry name" value="tRNA-synt_1"/>
    <property type="match status" value="1"/>
</dbReference>
<dbReference type="eggNOG" id="KOG0432">
    <property type="taxonomic scope" value="Eukaryota"/>
</dbReference>
<protein>
    <recommendedName>
        <fullName evidence="12">Valyl-tRNA synthetase</fullName>
        <ecNumber evidence="2">2.7.11.1</ecNumber>
        <ecNumber evidence="3">6.1.1.9</ecNumber>
    </recommendedName>
</protein>
<dbReference type="PANTHER" id="PTHR11946">
    <property type="entry name" value="VALYL-TRNA SYNTHETASES"/>
    <property type="match status" value="1"/>
</dbReference>
<dbReference type="PANTHER" id="PTHR11946:SF109">
    <property type="entry name" value="VALINE--TRNA LIGASE"/>
    <property type="match status" value="1"/>
</dbReference>
<evidence type="ECO:0000256" key="12">
    <source>
        <dbReference type="ARBA" id="ARBA00029936"/>
    </source>
</evidence>
<dbReference type="InterPro" id="IPR013155">
    <property type="entry name" value="M/V/L/I-tRNA-synth_anticd-bd"/>
</dbReference>
<evidence type="ECO:0000256" key="4">
    <source>
        <dbReference type="ARBA" id="ARBA00022527"/>
    </source>
</evidence>
<dbReference type="InterPro" id="IPR002303">
    <property type="entry name" value="Valyl-tRNA_ligase"/>
</dbReference>
<dbReference type="FunFam" id="3.30.200.20:FF:000088">
    <property type="entry name" value="Casein kinase II subunit alpha"/>
    <property type="match status" value="1"/>
</dbReference>
<dbReference type="CDD" id="cd00817">
    <property type="entry name" value="ValRS_core"/>
    <property type="match status" value="1"/>
</dbReference>
<evidence type="ECO:0000256" key="6">
    <source>
        <dbReference type="ARBA" id="ARBA00022679"/>
    </source>
</evidence>
<dbReference type="Gene3D" id="1.10.510.10">
    <property type="entry name" value="Transferase(Phosphotransferase) domain 1"/>
    <property type="match status" value="1"/>
</dbReference>
<dbReference type="PRINTS" id="PR00986">
    <property type="entry name" value="TRNASYNTHVAL"/>
</dbReference>
<dbReference type="FunFam" id="3.90.740.10:FF:000005">
    <property type="entry name" value="Valine--tRNA ligase, mitochondrial"/>
    <property type="match status" value="1"/>
</dbReference>
<dbReference type="GO" id="GO:0004832">
    <property type="term" value="F:valine-tRNA ligase activity"/>
    <property type="evidence" value="ECO:0007669"/>
    <property type="project" value="UniProtKB-EC"/>
</dbReference>
<organism evidence="18 19">
    <name type="scientific">Aspergillus oryzae</name>
    <name type="common">Yellow koji mold</name>
    <dbReference type="NCBI Taxonomy" id="5062"/>
    <lineage>
        <taxon>Eukaryota</taxon>
        <taxon>Fungi</taxon>
        <taxon>Dikarya</taxon>
        <taxon>Ascomycota</taxon>
        <taxon>Pezizomycotina</taxon>
        <taxon>Eurotiomycetes</taxon>
        <taxon>Eurotiomycetidae</taxon>
        <taxon>Eurotiales</taxon>
        <taxon>Aspergillaceae</taxon>
        <taxon>Aspergillus</taxon>
        <taxon>Aspergillus subgen. Circumdati</taxon>
    </lineage>
</organism>
<dbReference type="InterPro" id="IPR008271">
    <property type="entry name" value="Ser/Thr_kinase_AS"/>
</dbReference>
<dbReference type="FunFam" id="3.40.50.620:FF:000237">
    <property type="entry name" value="Putative Valyl-tRNA synthetase"/>
    <property type="match status" value="1"/>
</dbReference>
<dbReference type="InterPro" id="IPR033705">
    <property type="entry name" value="Anticodon_Ia_Val"/>
</dbReference>
<feature type="region of interest" description="Disordered" evidence="16">
    <location>
        <begin position="1453"/>
        <end position="1479"/>
    </location>
</feature>
<evidence type="ECO:0000256" key="14">
    <source>
        <dbReference type="PROSITE-ProRule" id="PRU10141"/>
    </source>
</evidence>
<dbReference type="PROSITE" id="PS50011">
    <property type="entry name" value="PROTEIN_KINASE_DOM"/>
    <property type="match status" value="1"/>
</dbReference>
<keyword evidence="8" id="KW-0418">Kinase</keyword>
<dbReference type="SMART" id="SM00220">
    <property type="entry name" value="S_TKc"/>
    <property type="match status" value="1"/>
</dbReference>
<keyword evidence="9 14" id="KW-0067">ATP-binding</keyword>
<dbReference type="VEuPathDB" id="FungiDB:AO090005000667"/>
<keyword evidence="11 15" id="KW-0030">Aminoacyl-tRNA synthetase</keyword>
<dbReference type="GO" id="GO:0004674">
    <property type="term" value="F:protein serine/threonine kinase activity"/>
    <property type="evidence" value="ECO:0007669"/>
    <property type="project" value="UniProtKB-KW"/>
</dbReference>
<evidence type="ECO:0000256" key="1">
    <source>
        <dbReference type="ARBA" id="ARBA00005594"/>
    </source>
</evidence>
<dbReference type="Gene3D" id="3.40.50.620">
    <property type="entry name" value="HUPs"/>
    <property type="match status" value="2"/>
</dbReference>
<dbReference type="PROSITE" id="PS00108">
    <property type="entry name" value="PROTEIN_KINASE_ST"/>
    <property type="match status" value="1"/>
</dbReference>
<dbReference type="InterPro" id="IPR014729">
    <property type="entry name" value="Rossmann-like_a/b/a_fold"/>
</dbReference>
<dbReference type="CDD" id="cd07962">
    <property type="entry name" value="Anticodon_Ia_Val"/>
    <property type="match status" value="1"/>
</dbReference>
<keyword evidence="4" id="KW-0723">Serine/threonine-protein kinase</keyword>
<feature type="binding site" evidence="14">
    <location>
        <position position="61"/>
    </location>
    <ligand>
        <name>ATP</name>
        <dbReference type="ChEBI" id="CHEBI:30616"/>
    </ligand>
</feature>
<evidence type="ECO:0000256" key="9">
    <source>
        <dbReference type="ARBA" id="ARBA00022840"/>
    </source>
</evidence>
<dbReference type="NCBIfam" id="TIGR00422">
    <property type="entry name" value="valS"/>
    <property type="match status" value="1"/>
</dbReference>
<dbReference type="OrthoDB" id="629407at2759"/>
<dbReference type="PROSITE" id="PS00178">
    <property type="entry name" value="AA_TRNA_LIGASE_I"/>
    <property type="match status" value="1"/>
</dbReference>
<keyword evidence="6" id="KW-0808">Transferase</keyword>
<dbReference type="EC" id="6.1.1.9" evidence="3"/>
<comment type="catalytic activity">
    <reaction evidence="13">
        <text>tRNA(Val) + L-valine + ATP = L-valyl-tRNA(Val) + AMP + diphosphate</text>
        <dbReference type="Rhea" id="RHEA:10704"/>
        <dbReference type="Rhea" id="RHEA-COMP:9672"/>
        <dbReference type="Rhea" id="RHEA-COMP:9708"/>
        <dbReference type="ChEBI" id="CHEBI:30616"/>
        <dbReference type="ChEBI" id="CHEBI:33019"/>
        <dbReference type="ChEBI" id="CHEBI:57762"/>
        <dbReference type="ChEBI" id="CHEBI:78442"/>
        <dbReference type="ChEBI" id="CHEBI:78537"/>
        <dbReference type="ChEBI" id="CHEBI:456215"/>
        <dbReference type="EC" id="6.1.1.9"/>
    </reaction>
</comment>
<dbReference type="InterPro" id="IPR017441">
    <property type="entry name" value="Protein_kinase_ATP_BS"/>
</dbReference>
<dbReference type="SUPFAM" id="SSF50677">
    <property type="entry name" value="ValRS/IleRS/LeuRS editing domain"/>
    <property type="match status" value="1"/>
</dbReference>
<dbReference type="EMBL" id="MKZY01000002">
    <property type="protein sequence ID" value="OOO13077.1"/>
    <property type="molecule type" value="Genomic_DNA"/>
</dbReference>
<feature type="compositionally biased region" description="Basic and acidic residues" evidence="16">
    <location>
        <begin position="485"/>
        <end position="509"/>
    </location>
</feature>
<evidence type="ECO:0000256" key="3">
    <source>
        <dbReference type="ARBA" id="ARBA00013169"/>
    </source>
</evidence>
<evidence type="ECO:0000256" key="11">
    <source>
        <dbReference type="ARBA" id="ARBA00023146"/>
    </source>
</evidence>
<feature type="compositionally biased region" description="Basic and acidic residues" evidence="16">
    <location>
        <begin position="522"/>
        <end position="531"/>
    </location>
</feature>
<dbReference type="NCBIfam" id="NF004349">
    <property type="entry name" value="PRK05729.1"/>
    <property type="match status" value="1"/>
</dbReference>
<dbReference type="GO" id="GO:0005524">
    <property type="term" value="F:ATP binding"/>
    <property type="evidence" value="ECO:0007669"/>
    <property type="project" value="UniProtKB-UniRule"/>
</dbReference>
<evidence type="ECO:0000256" key="10">
    <source>
        <dbReference type="ARBA" id="ARBA00022917"/>
    </source>
</evidence>
<reference evidence="18 19" key="1">
    <citation type="submission" date="2016-10" db="EMBL/GenBank/DDBJ databases">
        <title>Genome sequencing of Aspergillus oryzae BCC7051.</title>
        <authorList>
            <person name="Thammarongtham C."/>
            <person name="Vorapreeda T."/>
            <person name="Nookaew I."/>
            <person name="Srisuk T."/>
            <person name="Land M."/>
            <person name="Jeennor S."/>
            <person name="Laoteng K."/>
        </authorList>
    </citation>
    <scope>NUCLEOTIDE SEQUENCE [LARGE SCALE GENOMIC DNA]</scope>
    <source>
        <strain evidence="18 19">BCC7051</strain>
    </source>
</reference>
<dbReference type="InterPro" id="IPR011009">
    <property type="entry name" value="Kinase-like_dom_sf"/>
</dbReference>
<feature type="region of interest" description="Disordered" evidence="16">
    <location>
        <begin position="458"/>
        <end position="531"/>
    </location>
</feature>
<keyword evidence="10 15" id="KW-0648">Protein biosynthesis</keyword>
<dbReference type="Gene3D" id="3.30.200.20">
    <property type="entry name" value="Phosphorylase Kinase, domain 1"/>
    <property type="match status" value="1"/>
</dbReference>
<dbReference type="FunFam" id="1.10.510.10:FF:000059">
    <property type="entry name" value="Casein kinase II subunit alpha"/>
    <property type="match status" value="1"/>
</dbReference>
<dbReference type="SUPFAM" id="SSF56112">
    <property type="entry name" value="Protein kinase-like (PK-like)"/>
    <property type="match status" value="1"/>
</dbReference>
<evidence type="ECO:0000256" key="5">
    <source>
        <dbReference type="ARBA" id="ARBA00022598"/>
    </source>
</evidence>
<dbReference type="FunFam" id="1.10.730.10:FF:000009">
    <property type="entry name" value="Valine--tRNA ligase, mitochondrial"/>
    <property type="match status" value="1"/>
</dbReference>
<evidence type="ECO:0000256" key="2">
    <source>
        <dbReference type="ARBA" id="ARBA00012513"/>
    </source>
</evidence>
<dbReference type="CDD" id="cd14132">
    <property type="entry name" value="STKc_CK2_alpha"/>
    <property type="match status" value="1"/>
</dbReference>
<dbReference type="EC" id="2.7.11.1" evidence="2"/>
<dbReference type="InterPro" id="IPR001412">
    <property type="entry name" value="aa-tRNA-synth_I_CS"/>
</dbReference>
<feature type="compositionally biased region" description="Basic and acidic residues" evidence="16">
    <location>
        <begin position="1455"/>
        <end position="1479"/>
    </location>
</feature>
<dbReference type="InterPro" id="IPR045216">
    <property type="entry name" value="CK2_alpha"/>
</dbReference>
<comment type="similarity">
    <text evidence="1 15">Belongs to the class-I aminoacyl-tRNA synthetase family.</text>
</comment>
<dbReference type="InterPro" id="IPR002300">
    <property type="entry name" value="aa-tRNA-synth_Ia"/>
</dbReference>
<evidence type="ECO:0000313" key="18">
    <source>
        <dbReference type="EMBL" id="OOO13077.1"/>
    </source>
</evidence>
<comment type="caution">
    <text evidence="18">The sequence shown here is derived from an EMBL/GenBank/DDBJ whole genome shotgun (WGS) entry which is preliminary data.</text>
</comment>
<dbReference type="VEuPathDB" id="FungiDB:AO090005000666"/>
<dbReference type="InterPro" id="IPR000719">
    <property type="entry name" value="Prot_kinase_dom"/>
</dbReference>
<dbReference type="PROSITE" id="PS00107">
    <property type="entry name" value="PROTEIN_KINASE_ATP"/>
    <property type="match status" value="1"/>
</dbReference>
<dbReference type="HAMAP" id="MF_02004">
    <property type="entry name" value="Val_tRNA_synth_type1"/>
    <property type="match status" value="1"/>
</dbReference>
<dbReference type="Gene3D" id="1.10.730.10">
    <property type="entry name" value="Isoleucyl-tRNA Synthetase, Domain 1"/>
    <property type="match status" value="1"/>
</dbReference>
<gene>
    <name evidence="18" type="ORF">OAory_01008260</name>
</gene>
<dbReference type="GO" id="GO:0005829">
    <property type="term" value="C:cytosol"/>
    <property type="evidence" value="ECO:0007669"/>
    <property type="project" value="TreeGrafter"/>
</dbReference>
<sequence length="1494" mass="170667">MARVYADVNEHMPRSYWDYDSVNISWGVLENYEVVRKIGRGKYSEVFEGINVVNYQKCVIKVLKPVKKKKIKREIKILQNLAGGPNVVALLDVVRDSQSKTPSLVFEYVNNTDFRTLYPRFSDYDVRYYVYELLKALDFCHSKGIMHRDVKPHNVMIDHEKRKLRLIDWGLAEFYHKGTEYNVRVASRYFKGPELLVDFQEYDYSLDMWSLGAMFASMIFRKEPFFHGNSNSDQLVKIAKVLGTEELFEYLDKYEIELDPQYDEILSRFPRKTWHSFVNAENQRFVSDEAIDFLDKLLRYDHAERLTAQEAMAHPYFDPVRPEVQAQNNRGLLKYYSGTTITSTGTNRSPPVVFFSGPRSLLATSDSFRSLLCAPGNLIARIRTTSDPSPSLFSIAVGVTGGQDTYPTIRGAIGALEISSSYLSIIFQDGPAFCPSESQYVLFTWFAMTHCRPISGEPAAPVVDTPPQADDQTRNQNADAAAPKVKTEKELERERRKAEKAKKFAEKKAKAAAKPAPAPKAQKKEKIEKEKTTDAYDPKVIEAGRYEWWEERDLFKPEFGSDGKVRPEGYFVIPIPPPNVTGSLHMGHALTNALQDTMIRWQRMKGKTTLWLPGMDHAGISTQSVVEKMLWKKEKKTRHDLGREVFTDRVWEWKHEYHANIKNALRRVGGSFDWSREAFTMDPNLSAAVTETFVRLHEEGIIYRANRLVNWCVALNTSLSNLEVENKEVEGRTLLDVPGYEKKVEFGVLTHFCYEIDGTKERIEIATTRPETMIGDTGIAVHPEDKRYQHLIGKFAKHPFVDRLLPIVADTDVDPEFGTGAVKITPAHDFNDFNRGKAHNLEFISVMNDDGTFNKNGGIFAGMKRFDARYKVIELLKENGLYVKWEHNPMKIPRCAKSNDVIEPILKPQWWMKMESLAKPAIEAVEKGDIVIKPESAEKSYFRWMRNINDWCLSRQLWWGHQAPAYFVKIEGEENDDSDGNLWVTGRTEEEARKKAEAKFPGKKFDLVRDPDVLDTWFSSGLWPFSTLGWPNKTHDFENLYPTSVLETGWDILFFWVARMIMLGIKLTGQVPFREVYCHSLIRDSEGRKMSKSLGNVIDPIDVMEGIQLQTLHDKLLLGNLAEKEVATATKYQKKAFPKGIPECGADALRFALVSYTTGGGDIAFDIQVIHGYRRFCNKIYQATKYVLGKLGDDFKPQPTVSKTGRESLSERWILHKFNSAAKEINEALEQREFNVVATTVYQYWYAQLCDVFIENSKFLLAPEVPADVQESAKQTLYTALEGALTLIHPIMPFVTEELWQRLPRRPNDNTISIMKARYPEYKAEFNDVEAETAYELILKTSSAIRSILAQYEVKTKGDIIIQTYDATSHKTLSDELTSVKSLGGKFLGDLSIQGPETTTRPSGCVVSAVGSEAAVFLRVSKEVALEQEEKAKASLEKARAVVTRQTNLMSSAAWKEKAKPEVREMEEKKLKDAESETARLEEQVREFEKLRLE</sequence>
<keyword evidence="5 15" id="KW-0436">Ligase</keyword>
<evidence type="ECO:0000256" key="7">
    <source>
        <dbReference type="ARBA" id="ARBA00022741"/>
    </source>
</evidence>
<keyword evidence="7 14" id="KW-0547">Nucleotide-binding</keyword>
<dbReference type="GO" id="GO:0002161">
    <property type="term" value="F:aminoacyl-tRNA deacylase activity"/>
    <property type="evidence" value="ECO:0007669"/>
    <property type="project" value="InterPro"/>
</dbReference>
<evidence type="ECO:0000256" key="13">
    <source>
        <dbReference type="ARBA" id="ARBA00047552"/>
    </source>
</evidence>
<accession>A0A1S9DVJ6</accession>
<dbReference type="InterPro" id="IPR009008">
    <property type="entry name" value="Val/Leu/Ile-tRNA-synth_edit"/>
</dbReference>
<evidence type="ECO:0000256" key="16">
    <source>
        <dbReference type="SAM" id="MobiDB-lite"/>
    </source>
</evidence>
<dbReference type="SUPFAM" id="SSF47323">
    <property type="entry name" value="Anticodon-binding domain of a subclass of class I aminoacyl-tRNA synthetases"/>
    <property type="match status" value="1"/>
</dbReference>
<evidence type="ECO:0000256" key="8">
    <source>
        <dbReference type="ARBA" id="ARBA00022777"/>
    </source>
</evidence>